<dbReference type="GO" id="GO:0005506">
    <property type="term" value="F:iron ion binding"/>
    <property type="evidence" value="ECO:0007669"/>
    <property type="project" value="UniProtKB-ARBA"/>
</dbReference>
<accession>A0A501PG95</accession>
<dbReference type="Pfam" id="PF05721">
    <property type="entry name" value="PhyH"/>
    <property type="match status" value="1"/>
</dbReference>
<dbReference type="Proteomes" id="UP000319148">
    <property type="component" value="Unassembled WGS sequence"/>
</dbReference>
<dbReference type="PANTHER" id="PTHR20883">
    <property type="entry name" value="PHYTANOYL-COA DIOXYGENASE DOMAIN CONTAINING 1"/>
    <property type="match status" value="1"/>
</dbReference>
<evidence type="ECO:0000313" key="3">
    <source>
        <dbReference type="Proteomes" id="UP000319148"/>
    </source>
</evidence>
<keyword evidence="2" id="KW-0560">Oxidoreductase</keyword>
<dbReference type="Gene3D" id="2.60.120.620">
    <property type="entry name" value="q2cbj1_9rhob like domain"/>
    <property type="match status" value="1"/>
</dbReference>
<organism evidence="2 3">
    <name type="scientific">Emcibacter nanhaiensis</name>
    <dbReference type="NCBI Taxonomy" id="1505037"/>
    <lineage>
        <taxon>Bacteria</taxon>
        <taxon>Pseudomonadati</taxon>
        <taxon>Pseudomonadota</taxon>
        <taxon>Alphaproteobacteria</taxon>
        <taxon>Emcibacterales</taxon>
        <taxon>Emcibacteraceae</taxon>
        <taxon>Emcibacter</taxon>
    </lineage>
</organism>
<reference evidence="3" key="1">
    <citation type="submission" date="2019-06" db="EMBL/GenBank/DDBJ databases">
        <title>The complete genome of Emcibacter congregatus ZYLT.</title>
        <authorList>
            <person name="Zhao Z."/>
        </authorList>
    </citation>
    <scope>NUCLEOTIDE SEQUENCE [LARGE SCALE GENOMIC DNA]</scope>
    <source>
        <strain evidence="3">MCCC 1A06723</strain>
    </source>
</reference>
<protein>
    <submittedName>
        <fullName evidence="2">Phytanoyl-CoA dioxygenase family protein</fullName>
    </submittedName>
</protein>
<comment type="cofactor">
    <cofactor evidence="1">
        <name>Fe(2+)</name>
        <dbReference type="ChEBI" id="CHEBI:29033"/>
    </cofactor>
</comment>
<comment type="caution">
    <text evidence="2">The sequence shown here is derived from an EMBL/GenBank/DDBJ whole genome shotgun (WGS) entry which is preliminary data.</text>
</comment>
<dbReference type="PANTHER" id="PTHR20883:SF48">
    <property type="entry name" value="ECTOINE DIOXYGENASE"/>
    <property type="match status" value="1"/>
</dbReference>
<keyword evidence="3" id="KW-1185">Reference proteome</keyword>
<sequence length="298" mass="33772">MFQTTNALLQDDGTVCPVAEYTARLRNDGFLIIEDLVPELMIEQINEELRPAFRQTPNSEGLFWGFQTKRMGRLFTKAPTSQGLATHPVILAIMEDILGPNCEKFQINLTQAIRIEPGEEEQVLHRDDEMFPWSHPGSEFMINAMWALDEFTAENGGTVVWPRSHLKPVQREVPAEELVRAEMKPGSVLIWLGSTQHGGGANRSRKPRSGLTISYSLGWLRQAENQYLAYPPEVARQFPEKLQELIGYKVHRPNLGWYEGQEPDVLFDGRPEALPALDLVPRDIELIIQEFLAGKQVA</sequence>
<dbReference type="RefSeq" id="WP_139941241.1">
    <property type="nucleotide sequence ID" value="NZ_JBHSYP010000002.1"/>
</dbReference>
<dbReference type="EMBL" id="VFIY01000015">
    <property type="protein sequence ID" value="TPD59022.1"/>
    <property type="molecule type" value="Genomic_DNA"/>
</dbReference>
<dbReference type="GO" id="GO:0016706">
    <property type="term" value="F:2-oxoglutarate-dependent dioxygenase activity"/>
    <property type="evidence" value="ECO:0007669"/>
    <property type="project" value="UniProtKB-ARBA"/>
</dbReference>
<name>A0A501PG95_9PROT</name>
<evidence type="ECO:0000256" key="1">
    <source>
        <dbReference type="ARBA" id="ARBA00001954"/>
    </source>
</evidence>
<gene>
    <name evidence="2" type="ORF">FIV46_12355</name>
</gene>
<dbReference type="OrthoDB" id="9796766at2"/>
<evidence type="ECO:0000313" key="2">
    <source>
        <dbReference type="EMBL" id="TPD59022.1"/>
    </source>
</evidence>
<dbReference type="SUPFAM" id="SSF51197">
    <property type="entry name" value="Clavaminate synthase-like"/>
    <property type="match status" value="1"/>
</dbReference>
<dbReference type="AlphaFoldDB" id="A0A501PG95"/>
<proteinExistence type="predicted"/>
<keyword evidence="2" id="KW-0223">Dioxygenase</keyword>
<dbReference type="InterPro" id="IPR008775">
    <property type="entry name" value="Phytyl_CoA_dOase-like"/>
</dbReference>